<reference evidence="2 3" key="1">
    <citation type="journal article" date="2014" name="Genome Biol. Evol.">
        <title>The secreted proteins of Achlya hypogyna and Thraustotheca clavata identify the ancestral oomycete secretome and reveal gene acquisitions by horizontal gene transfer.</title>
        <authorList>
            <person name="Misner I."/>
            <person name="Blouin N."/>
            <person name="Leonard G."/>
            <person name="Richards T.A."/>
            <person name="Lane C.E."/>
        </authorList>
    </citation>
    <scope>NUCLEOTIDE SEQUENCE [LARGE SCALE GENOMIC DNA]</scope>
    <source>
        <strain evidence="2 3">ATCC 48635</strain>
    </source>
</reference>
<dbReference type="EMBL" id="JNBR01001409">
    <property type="protein sequence ID" value="OQR88102.1"/>
    <property type="molecule type" value="Genomic_DNA"/>
</dbReference>
<organism evidence="2 3">
    <name type="scientific">Achlya hypogyna</name>
    <name type="common">Oomycete</name>
    <name type="synonym">Protoachlya hypogyna</name>
    <dbReference type="NCBI Taxonomy" id="1202772"/>
    <lineage>
        <taxon>Eukaryota</taxon>
        <taxon>Sar</taxon>
        <taxon>Stramenopiles</taxon>
        <taxon>Oomycota</taxon>
        <taxon>Saprolegniomycetes</taxon>
        <taxon>Saprolegniales</taxon>
        <taxon>Achlyaceae</taxon>
        <taxon>Achlya</taxon>
    </lineage>
</organism>
<dbReference type="AlphaFoldDB" id="A0A1V9YQP9"/>
<evidence type="ECO:0000313" key="3">
    <source>
        <dbReference type="Proteomes" id="UP000243579"/>
    </source>
</evidence>
<protein>
    <recommendedName>
        <fullName evidence="4">RGS domain-containing protein</fullName>
    </recommendedName>
</protein>
<name>A0A1V9YQP9_ACHHY</name>
<evidence type="ECO:0000313" key="2">
    <source>
        <dbReference type="EMBL" id="OQR88102.1"/>
    </source>
</evidence>
<keyword evidence="1" id="KW-1133">Transmembrane helix</keyword>
<feature type="transmembrane region" description="Helical" evidence="1">
    <location>
        <begin position="138"/>
        <end position="157"/>
    </location>
</feature>
<feature type="transmembrane region" description="Helical" evidence="1">
    <location>
        <begin position="88"/>
        <end position="111"/>
    </location>
</feature>
<feature type="transmembrane region" description="Helical" evidence="1">
    <location>
        <begin position="44"/>
        <end position="68"/>
    </location>
</feature>
<gene>
    <name evidence="2" type="ORF">ACHHYP_07552</name>
</gene>
<comment type="caution">
    <text evidence="2">The sequence shown here is derived from an EMBL/GenBank/DDBJ whole genome shotgun (WGS) entry which is preliminary data.</text>
</comment>
<proteinExistence type="predicted"/>
<dbReference type="Proteomes" id="UP000243579">
    <property type="component" value="Unassembled WGS sequence"/>
</dbReference>
<keyword evidence="1" id="KW-0472">Membrane</keyword>
<sequence>MADAHGAALIGVAALYLCIPLRLLWQGTMPLPHRTSPQGLQYHWYLRCMVLVGLLSGGVCGGIPVAVVAGQRWPCAVVLLVRFVLPSLTIGLVLLAHASVLASWTSVALVAQLRDPASPSPLVLRQLRTLRSLQSPRTFLSIAVGVELLLLAPYVFVDTSILALDVAACSRDGRFQGIVATQLVQSGLAAFLALPMLLRYRSTHDDPAMGFYPAYVRSMCAVLGANLVVILVVAAPPAWGLAHLDDVAVGLLQLVLSVIFVHSHRQGNRVLALGPHISSLASQAVFEVDKASTLDDLQAFLADADHYEHFLRFCKGRGRVTELLAWKLVTHFQHETVPAAVVLAECFGPRAALCTLGCHVLPRHDCERALEVLGDRLLQHLAEHELPGYRKSAKLWDVFVQRAAIIKRYQQPRQPTALAESASNLALRASSELDSGGRMSHGRTSSCANRSLRLGDIVTPEALGLPAATIPPSHDTEVVRTKDRRVNVLTKQATQDILRGIQQQCAP</sequence>
<evidence type="ECO:0008006" key="4">
    <source>
        <dbReference type="Google" id="ProtNLM"/>
    </source>
</evidence>
<keyword evidence="3" id="KW-1185">Reference proteome</keyword>
<evidence type="ECO:0000256" key="1">
    <source>
        <dbReference type="SAM" id="Phobius"/>
    </source>
</evidence>
<feature type="transmembrane region" description="Helical" evidence="1">
    <location>
        <begin position="241"/>
        <end position="261"/>
    </location>
</feature>
<feature type="transmembrane region" description="Helical" evidence="1">
    <location>
        <begin position="210"/>
        <end position="235"/>
    </location>
</feature>
<keyword evidence="1" id="KW-0812">Transmembrane</keyword>
<dbReference type="OrthoDB" id="10476651at2759"/>
<feature type="transmembrane region" description="Helical" evidence="1">
    <location>
        <begin position="177"/>
        <end position="198"/>
    </location>
</feature>
<accession>A0A1V9YQP9</accession>
<feature type="transmembrane region" description="Helical" evidence="1">
    <location>
        <begin position="6"/>
        <end position="24"/>
    </location>
</feature>